<evidence type="ECO:0000256" key="6">
    <source>
        <dbReference type="ARBA" id="ARBA00023136"/>
    </source>
</evidence>
<name>A0A0L7L6Z6_OPEBR</name>
<feature type="transmembrane region" description="Helical" evidence="8">
    <location>
        <begin position="160"/>
        <end position="181"/>
    </location>
</feature>
<feature type="transmembrane region" description="Helical" evidence="8">
    <location>
        <begin position="62"/>
        <end position="83"/>
    </location>
</feature>
<feature type="transmembrane region" description="Helical" evidence="8">
    <location>
        <begin position="103"/>
        <end position="124"/>
    </location>
</feature>
<keyword evidence="3" id="KW-1003">Cell membrane</keyword>
<reference evidence="9 10" key="1">
    <citation type="journal article" date="2015" name="Genome Biol. Evol.">
        <title>The genome of winter moth (Operophtera brumata) provides a genomic perspective on sexual dimorphism and phenology.</title>
        <authorList>
            <person name="Derks M.F."/>
            <person name="Smit S."/>
            <person name="Salis L."/>
            <person name="Schijlen E."/>
            <person name="Bossers A."/>
            <person name="Mateman C."/>
            <person name="Pijl A.S."/>
            <person name="de Ridder D."/>
            <person name="Groenen M.A."/>
            <person name="Visser M.E."/>
            <person name="Megens H.J."/>
        </authorList>
    </citation>
    <scope>NUCLEOTIDE SEQUENCE [LARGE SCALE GENOMIC DNA]</scope>
    <source>
        <strain evidence="9">WM2013NL</strain>
        <tissue evidence="9">Head and thorax</tissue>
    </source>
</reference>
<keyword evidence="6 8" id="KW-0472">Membrane</keyword>
<evidence type="ECO:0000313" key="10">
    <source>
        <dbReference type="Proteomes" id="UP000037510"/>
    </source>
</evidence>
<evidence type="ECO:0000256" key="4">
    <source>
        <dbReference type="ARBA" id="ARBA00022692"/>
    </source>
</evidence>
<dbReference type="GO" id="GO:0005886">
    <property type="term" value="C:plasma membrane"/>
    <property type="evidence" value="ECO:0007669"/>
    <property type="project" value="UniProtKB-SubCell"/>
</dbReference>
<feature type="transmembrane region" description="Helical" evidence="8">
    <location>
        <begin position="210"/>
        <end position="232"/>
    </location>
</feature>
<comment type="similarity">
    <text evidence="2">Belongs to the insect chemoreceptor superfamily. Gustatory receptor (GR) family. Gr5a subfamily.</text>
</comment>
<protein>
    <submittedName>
        <fullName evidence="9">Gustatory receptor</fullName>
    </submittedName>
</protein>
<sequence length="267" mass="30462">MKKYPCEFYSSLRHLMRLCRWTGFFPVEGLNDSKTGRSLLKAAMDTEQELRGIRKTKNIPRVCTVLSYTVMILALDCHMLLTTSLTISGLDSSQRQFLCMQATFMWSFTDVMVMCVSVYLTSYFQDLGKAINSKEPRNWGQLRLYYSRLVSLVNQINSQLGGLILLTAFSDLCFICVQLFYSLHNGYALGNMFCDSVVKKIDRKIGLDYLAYYLFSFVFLLLRALLMSCLAANFGNSGFGDKCPCAEYAYNNGLNICRWLLLAALRI</sequence>
<keyword evidence="7 9" id="KW-0675">Receptor</keyword>
<dbReference type="PANTHER" id="PTHR21421:SF29">
    <property type="entry name" value="GUSTATORY RECEPTOR 5A FOR TREHALOSE-RELATED"/>
    <property type="match status" value="1"/>
</dbReference>
<comment type="subcellular location">
    <subcellularLocation>
        <location evidence="1">Cell membrane</location>
        <topology evidence="1">Multi-pass membrane protein</topology>
    </subcellularLocation>
</comment>
<dbReference type="Proteomes" id="UP000037510">
    <property type="component" value="Unassembled WGS sequence"/>
</dbReference>
<evidence type="ECO:0000256" key="1">
    <source>
        <dbReference type="ARBA" id="ARBA00004651"/>
    </source>
</evidence>
<accession>A0A0L7L6Z6</accession>
<dbReference type="AlphaFoldDB" id="A0A0L7L6Z6"/>
<evidence type="ECO:0000256" key="2">
    <source>
        <dbReference type="ARBA" id="ARBA00005327"/>
    </source>
</evidence>
<dbReference type="PANTHER" id="PTHR21421">
    <property type="entry name" value="GUSTATORY RECEPTOR"/>
    <property type="match status" value="1"/>
</dbReference>
<evidence type="ECO:0000256" key="3">
    <source>
        <dbReference type="ARBA" id="ARBA00022475"/>
    </source>
</evidence>
<evidence type="ECO:0000256" key="7">
    <source>
        <dbReference type="ARBA" id="ARBA00023170"/>
    </source>
</evidence>
<comment type="caution">
    <text evidence="9">The sequence shown here is derived from an EMBL/GenBank/DDBJ whole genome shotgun (WGS) entry which is preliminary data.</text>
</comment>
<dbReference type="Pfam" id="PF06151">
    <property type="entry name" value="Trehalose_recp"/>
    <property type="match status" value="1"/>
</dbReference>
<evidence type="ECO:0000256" key="8">
    <source>
        <dbReference type="SAM" id="Phobius"/>
    </source>
</evidence>
<keyword evidence="10" id="KW-1185">Reference proteome</keyword>
<gene>
    <name evidence="9" type="ORF">OBRU01_14058</name>
</gene>
<proteinExistence type="inferred from homology"/>
<evidence type="ECO:0000313" key="9">
    <source>
        <dbReference type="EMBL" id="KOB71247.1"/>
    </source>
</evidence>
<dbReference type="GO" id="GO:0008527">
    <property type="term" value="F:taste receptor activity"/>
    <property type="evidence" value="ECO:0007669"/>
    <property type="project" value="InterPro"/>
</dbReference>
<evidence type="ECO:0000256" key="5">
    <source>
        <dbReference type="ARBA" id="ARBA00022989"/>
    </source>
</evidence>
<dbReference type="STRING" id="104452.A0A0L7L6Z6"/>
<organism evidence="9 10">
    <name type="scientific">Operophtera brumata</name>
    <name type="common">Winter moth</name>
    <name type="synonym">Phalaena brumata</name>
    <dbReference type="NCBI Taxonomy" id="104452"/>
    <lineage>
        <taxon>Eukaryota</taxon>
        <taxon>Metazoa</taxon>
        <taxon>Ecdysozoa</taxon>
        <taxon>Arthropoda</taxon>
        <taxon>Hexapoda</taxon>
        <taxon>Insecta</taxon>
        <taxon>Pterygota</taxon>
        <taxon>Neoptera</taxon>
        <taxon>Endopterygota</taxon>
        <taxon>Lepidoptera</taxon>
        <taxon>Glossata</taxon>
        <taxon>Ditrysia</taxon>
        <taxon>Geometroidea</taxon>
        <taxon>Geometridae</taxon>
        <taxon>Larentiinae</taxon>
        <taxon>Operophtera</taxon>
    </lineage>
</organism>
<keyword evidence="4 8" id="KW-0812">Transmembrane</keyword>
<keyword evidence="5 8" id="KW-1133">Transmembrane helix</keyword>
<dbReference type="EMBL" id="JTDY01002517">
    <property type="protein sequence ID" value="KOB71247.1"/>
    <property type="molecule type" value="Genomic_DNA"/>
</dbReference>
<dbReference type="InterPro" id="IPR009318">
    <property type="entry name" value="Gustatory_rcpt"/>
</dbReference>
<dbReference type="GO" id="GO:0050916">
    <property type="term" value="P:sensory perception of sweet taste"/>
    <property type="evidence" value="ECO:0007669"/>
    <property type="project" value="UniProtKB-ARBA"/>
</dbReference>